<dbReference type="EMBL" id="JACIFE010000063">
    <property type="protein sequence ID" value="MBB4077373.1"/>
    <property type="molecule type" value="Genomic_DNA"/>
</dbReference>
<protein>
    <submittedName>
        <fullName evidence="1">Uncharacterized protein</fullName>
    </submittedName>
</protein>
<dbReference type="Proteomes" id="UP000585970">
    <property type="component" value="Unassembled WGS sequence"/>
</dbReference>
<organism evidence="1 2">
    <name type="scientific">Bartonella fuyuanensis</name>
    <dbReference type="NCBI Taxonomy" id="1460968"/>
    <lineage>
        <taxon>Bacteria</taxon>
        <taxon>Pseudomonadati</taxon>
        <taxon>Pseudomonadota</taxon>
        <taxon>Alphaproteobacteria</taxon>
        <taxon>Hyphomicrobiales</taxon>
        <taxon>Bartonellaceae</taxon>
        <taxon>Bartonella</taxon>
    </lineage>
</organism>
<dbReference type="AlphaFoldDB" id="A0A840E0A4"/>
<name>A0A840E0A4_9HYPH</name>
<accession>A0A840E0A4</accession>
<gene>
    <name evidence="1" type="ORF">GGR08_001704</name>
</gene>
<sequence length="29" mass="3421">MKTYTLDDVVELVDKYNDIINFRTEENAA</sequence>
<feature type="non-terminal residue" evidence="1">
    <location>
        <position position="29"/>
    </location>
</feature>
<proteinExistence type="predicted"/>
<comment type="caution">
    <text evidence="1">The sequence shown here is derived from an EMBL/GenBank/DDBJ whole genome shotgun (WGS) entry which is preliminary data.</text>
</comment>
<keyword evidence="2" id="KW-1185">Reference proteome</keyword>
<evidence type="ECO:0000313" key="2">
    <source>
        <dbReference type="Proteomes" id="UP000585970"/>
    </source>
</evidence>
<evidence type="ECO:0000313" key="1">
    <source>
        <dbReference type="EMBL" id="MBB4077373.1"/>
    </source>
</evidence>
<reference evidence="1 2" key="1">
    <citation type="submission" date="2020-08" db="EMBL/GenBank/DDBJ databases">
        <title>Genomic Encyclopedia of Type Strains, Phase IV (KMG-IV): sequencing the most valuable type-strain genomes for metagenomic binning, comparative biology and taxonomic classification.</title>
        <authorList>
            <person name="Goeker M."/>
        </authorList>
    </citation>
    <scope>NUCLEOTIDE SEQUENCE [LARGE SCALE GENOMIC DNA]</scope>
    <source>
        <strain evidence="1 2">DSM 100694</strain>
    </source>
</reference>